<reference evidence="1 2" key="1">
    <citation type="submission" date="2016-10" db="EMBL/GenBank/DDBJ databases">
        <authorList>
            <person name="de Groot N.N."/>
        </authorList>
    </citation>
    <scope>NUCLEOTIDE SEQUENCE [LARGE SCALE GENOMIC DNA]</scope>
    <source>
        <strain evidence="1 2">DSM 3857</strain>
    </source>
</reference>
<evidence type="ECO:0000313" key="2">
    <source>
        <dbReference type="Proteomes" id="UP000198761"/>
    </source>
</evidence>
<organism evidence="1 2">
    <name type="scientific">Gemmobacter aquatilis</name>
    <dbReference type="NCBI Taxonomy" id="933059"/>
    <lineage>
        <taxon>Bacteria</taxon>
        <taxon>Pseudomonadati</taxon>
        <taxon>Pseudomonadota</taxon>
        <taxon>Alphaproteobacteria</taxon>
        <taxon>Rhodobacterales</taxon>
        <taxon>Paracoccaceae</taxon>
        <taxon>Gemmobacter</taxon>
    </lineage>
</organism>
<sequence length="54" mass="5916">MRQDWIFDVLSDLRSFALTNGLPALAAQVETAMRVAEVELAARATMTGGRPRPN</sequence>
<evidence type="ECO:0000313" key="1">
    <source>
        <dbReference type="EMBL" id="SEN73401.1"/>
    </source>
</evidence>
<dbReference type="Proteomes" id="UP000198761">
    <property type="component" value="Unassembled WGS sequence"/>
</dbReference>
<protein>
    <submittedName>
        <fullName evidence="1">Uncharacterized protein</fullName>
    </submittedName>
</protein>
<proteinExistence type="predicted"/>
<dbReference type="AlphaFoldDB" id="A0A1H8IY75"/>
<name>A0A1H8IY75_9RHOB</name>
<dbReference type="RefSeq" id="WP_175482108.1">
    <property type="nucleotide sequence ID" value="NZ_FOCE01000007.1"/>
</dbReference>
<gene>
    <name evidence="1" type="ORF">SAMN04488103_10778</name>
</gene>
<dbReference type="EMBL" id="FOCE01000007">
    <property type="protein sequence ID" value="SEN73401.1"/>
    <property type="molecule type" value="Genomic_DNA"/>
</dbReference>
<accession>A0A1H8IY75</accession>
<dbReference type="STRING" id="933059.SAMN04488103_10778"/>
<keyword evidence="2" id="KW-1185">Reference proteome</keyword>